<dbReference type="EMBL" id="LRGB01004910">
    <property type="protein sequence ID" value="KZS02241.1"/>
    <property type="molecule type" value="Genomic_DNA"/>
</dbReference>
<dbReference type="STRING" id="35525.A0A162C8V1"/>
<dbReference type="Proteomes" id="UP000076858">
    <property type="component" value="Unassembled WGS sequence"/>
</dbReference>
<evidence type="ECO:0000259" key="6">
    <source>
        <dbReference type="Pfam" id="PF00133"/>
    </source>
</evidence>
<dbReference type="InterPro" id="IPR001412">
    <property type="entry name" value="aa-tRNA-synth_I_CS"/>
</dbReference>
<accession>A0A162C8V1</accession>
<feature type="domain" description="Aminoacyl-tRNA synthetase class Ia" evidence="6">
    <location>
        <begin position="62"/>
        <end position="137"/>
    </location>
</feature>
<dbReference type="AlphaFoldDB" id="A0A162C8V1"/>
<organism evidence="7 8">
    <name type="scientific">Daphnia magna</name>
    <dbReference type="NCBI Taxonomy" id="35525"/>
    <lineage>
        <taxon>Eukaryota</taxon>
        <taxon>Metazoa</taxon>
        <taxon>Ecdysozoa</taxon>
        <taxon>Arthropoda</taxon>
        <taxon>Crustacea</taxon>
        <taxon>Branchiopoda</taxon>
        <taxon>Diplostraca</taxon>
        <taxon>Cladocera</taxon>
        <taxon>Anomopoda</taxon>
        <taxon>Daphniidae</taxon>
        <taxon>Daphnia</taxon>
    </lineage>
</organism>
<dbReference type="GO" id="GO:0005739">
    <property type="term" value="C:mitochondrion"/>
    <property type="evidence" value="ECO:0007669"/>
    <property type="project" value="TreeGrafter"/>
</dbReference>
<dbReference type="GO" id="GO:0004822">
    <property type="term" value="F:isoleucine-tRNA ligase activity"/>
    <property type="evidence" value="ECO:0007669"/>
    <property type="project" value="TreeGrafter"/>
</dbReference>
<dbReference type="PROSITE" id="PS00178">
    <property type="entry name" value="AA_TRNA_LIGASE_I"/>
    <property type="match status" value="1"/>
</dbReference>
<keyword evidence="2" id="KW-0547">Nucleotide-binding</keyword>
<reference evidence="7 8" key="1">
    <citation type="submission" date="2016-03" db="EMBL/GenBank/DDBJ databases">
        <title>EvidentialGene: Evidence-directed Construction of Genes on Genomes.</title>
        <authorList>
            <person name="Gilbert D.G."/>
            <person name="Choi J.-H."/>
            <person name="Mockaitis K."/>
            <person name="Colbourne J."/>
            <person name="Pfrender M."/>
        </authorList>
    </citation>
    <scope>NUCLEOTIDE SEQUENCE [LARGE SCALE GENOMIC DNA]</scope>
    <source>
        <strain evidence="7 8">Xinb3</strain>
        <tissue evidence="7">Complete organism</tissue>
    </source>
</reference>
<keyword evidence="1" id="KW-0436">Ligase</keyword>
<protein>
    <submittedName>
        <fullName evidence="7">Isoleucyl-tRNA synthetase</fullName>
    </submittedName>
</protein>
<proteinExistence type="predicted"/>
<gene>
    <name evidence="7" type="ORF">APZ42_000792</name>
</gene>
<evidence type="ECO:0000256" key="4">
    <source>
        <dbReference type="ARBA" id="ARBA00022917"/>
    </source>
</evidence>
<dbReference type="OrthoDB" id="10264412at2759"/>
<evidence type="ECO:0000256" key="5">
    <source>
        <dbReference type="ARBA" id="ARBA00023146"/>
    </source>
</evidence>
<keyword evidence="4" id="KW-0648">Protein biosynthesis</keyword>
<evidence type="ECO:0000313" key="7">
    <source>
        <dbReference type="EMBL" id="KZS02241.1"/>
    </source>
</evidence>
<dbReference type="InterPro" id="IPR002300">
    <property type="entry name" value="aa-tRNA-synth_Ia"/>
</dbReference>
<dbReference type="InterPro" id="IPR014729">
    <property type="entry name" value="Rossmann-like_a/b/a_fold"/>
</dbReference>
<keyword evidence="5 7" id="KW-0030">Aminoacyl-tRNA synthetase</keyword>
<dbReference type="SUPFAM" id="SSF52374">
    <property type="entry name" value="Nucleotidylyl transferase"/>
    <property type="match status" value="1"/>
</dbReference>
<dbReference type="GO" id="GO:0006428">
    <property type="term" value="P:isoleucyl-tRNA aminoacylation"/>
    <property type="evidence" value="ECO:0007669"/>
    <property type="project" value="TreeGrafter"/>
</dbReference>
<comment type="caution">
    <text evidence="7">The sequence shown here is derived from an EMBL/GenBank/DDBJ whole genome shotgun (WGS) entry which is preliminary data.</text>
</comment>
<keyword evidence="8" id="KW-1185">Reference proteome</keyword>
<dbReference type="PANTHER" id="PTHR42765">
    <property type="entry name" value="SOLEUCYL-TRNA SYNTHETASE"/>
    <property type="match status" value="1"/>
</dbReference>
<dbReference type="Gene3D" id="3.40.50.620">
    <property type="entry name" value="HUPs"/>
    <property type="match status" value="1"/>
</dbReference>
<evidence type="ECO:0000256" key="2">
    <source>
        <dbReference type="ARBA" id="ARBA00022741"/>
    </source>
</evidence>
<keyword evidence="3" id="KW-0067">ATP-binding</keyword>
<dbReference type="GO" id="GO:0005524">
    <property type="term" value="F:ATP binding"/>
    <property type="evidence" value="ECO:0007669"/>
    <property type="project" value="UniProtKB-KW"/>
</dbReference>
<dbReference type="PANTHER" id="PTHR42765:SF1">
    <property type="entry name" value="ISOLEUCINE--TRNA LIGASE, MITOCHONDRIAL"/>
    <property type="match status" value="1"/>
</dbReference>
<dbReference type="Pfam" id="PF00133">
    <property type="entry name" value="tRNA-synt_1"/>
    <property type="match status" value="1"/>
</dbReference>
<evidence type="ECO:0000313" key="8">
    <source>
        <dbReference type="Proteomes" id="UP000076858"/>
    </source>
</evidence>
<sequence length="151" mass="17531">MNNHGCYLRISLQGMNTFLCVISRKPFSSTVLLPKTSFPLRVSSKQRKERDLWIMKTASFDQLYQWQRKNLQAEDEFFLHDGPPYANGKPHMGHALNKILKDILLRYNLLSGKLVHYIPGWDCHGLPIELKALETYDTQKSSVLEIRQKGK</sequence>
<dbReference type="InterPro" id="IPR050081">
    <property type="entry name" value="Ile-tRNA_ligase"/>
</dbReference>
<name>A0A162C8V1_9CRUS</name>
<dbReference type="GO" id="GO:0032543">
    <property type="term" value="P:mitochondrial translation"/>
    <property type="evidence" value="ECO:0007669"/>
    <property type="project" value="TreeGrafter"/>
</dbReference>
<evidence type="ECO:0000256" key="3">
    <source>
        <dbReference type="ARBA" id="ARBA00022840"/>
    </source>
</evidence>
<evidence type="ECO:0000256" key="1">
    <source>
        <dbReference type="ARBA" id="ARBA00022598"/>
    </source>
</evidence>